<protein>
    <submittedName>
        <fullName evidence="1">Uncharacterized protein</fullName>
    </submittedName>
</protein>
<reference evidence="1 2" key="1">
    <citation type="submission" date="2022-05" db="EMBL/GenBank/DDBJ databases">
        <title>Luteimonas sp. SX5, whole genome shotgun sequencing project.</title>
        <authorList>
            <person name="Zhao G."/>
            <person name="Shen L."/>
        </authorList>
    </citation>
    <scope>NUCLEOTIDE SEQUENCE [LARGE SCALE GENOMIC DNA]</scope>
    <source>
        <strain evidence="1 2">SX5</strain>
    </source>
</reference>
<name>A0ABT0ML27_9GAMM</name>
<evidence type="ECO:0000313" key="2">
    <source>
        <dbReference type="Proteomes" id="UP001431217"/>
    </source>
</evidence>
<dbReference type="Proteomes" id="UP001431217">
    <property type="component" value="Unassembled WGS sequence"/>
</dbReference>
<proteinExistence type="predicted"/>
<accession>A0ABT0ML27</accession>
<organism evidence="1 2">
    <name type="scientific">Luteimonas galliterrae</name>
    <dbReference type="NCBI Taxonomy" id="2940486"/>
    <lineage>
        <taxon>Bacteria</taxon>
        <taxon>Pseudomonadati</taxon>
        <taxon>Pseudomonadota</taxon>
        <taxon>Gammaproteobacteria</taxon>
        <taxon>Lysobacterales</taxon>
        <taxon>Lysobacteraceae</taxon>
        <taxon>Luteimonas</taxon>
    </lineage>
</organism>
<dbReference type="RefSeq" id="WP_249475290.1">
    <property type="nucleotide sequence ID" value="NZ_JAMBEP010000003.1"/>
</dbReference>
<keyword evidence="2" id="KW-1185">Reference proteome</keyword>
<sequence>MPGPSENYLQVPPRSIPLLLRSALLLACEADHSIGDGRDHPHFLDYFLARDREAAKHLQEAM</sequence>
<evidence type="ECO:0000313" key="1">
    <source>
        <dbReference type="EMBL" id="MCL1635595.1"/>
    </source>
</evidence>
<gene>
    <name evidence="1" type="ORF">M2650_13285</name>
</gene>
<dbReference type="EMBL" id="JAMBEP010000003">
    <property type="protein sequence ID" value="MCL1635595.1"/>
    <property type="molecule type" value="Genomic_DNA"/>
</dbReference>
<comment type="caution">
    <text evidence="1">The sequence shown here is derived from an EMBL/GenBank/DDBJ whole genome shotgun (WGS) entry which is preliminary data.</text>
</comment>